<dbReference type="PROSITE" id="PS51257">
    <property type="entry name" value="PROKAR_LIPOPROTEIN"/>
    <property type="match status" value="1"/>
</dbReference>
<evidence type="ECO:0000259" key="5">
    <source>
        <dbReference type="Pfam" id="PF00496"/>
    </source>
</evidence>
<dbReference type="AlphaFoldDB" id="A0A6L8UUT0"/>
<dbReference type="EMBL" id="WTUZ01000004">
    <property type="protein sequence ID" value="MZQ80880.1"/>
    <property type="molecule type" value="Genomic_DNA"/>
</dbReference>
<dbReference type="InterPro" id="IPR039424">
    <property type="entry name" value="SBP_5"/>
</dbReference>
<keyword evidence="7" id="KW-1185">Reference proteome</keyword>
<feature type="domain" description="Solute-binding protein family 5" evidence="5">
    <location>
        <begin position="88"/>
        <end position="439"/>
    </location>
</feature>
<dbReference type="RefSeq" id="WP_161405173.1">
    <property type="nucleotide sequence ID" value="NZ_WTUZ01000004.1"/>
</dbReference>
<dbReference type="PANTHER" id="PTHR30290:SF9">
    <property type="entry name" value="OLIGOPEPTIDE-BINDING PROTEIN APPA"/>
    <property type="match status" value="1"/>
</dbReference>
<keyword evidence="3 4" id="KW-0732">Signal</keyword>
<dbReference type="Gene3D" id="3.90.76.10">
    <property type="entry name" value="Dipeptide-binding Protein, Domain 1"/>
    <property type="match status" value="1"/>
</dbReference>
<accession>A0A6L8UUT0</accession>
<feature type="chain" id="PRO_5027102522" evidence="4">
    <location>
        <begin position="23"/>
        <end position="522"/>
    </location>
</feature>
<reference evidence="6 7" key="1">
    <citation type="submission" date="2019-12" db="EMBL/GenBank/DDBJ databases">
        <title>Paenibacillus sp. nov. sp. isolated from soil.</title>
        <authorList>
            <person name="Kim J."/>
            <person name="Jeong S.E."/>
            <person name="Jung H.S."/>
            <person name="Jeon C.O."/>
        </authorList>
    </citation>
    <scope>NUCLEOTIDE SEQUENCE [LARGE SCALE GENOMIC DNA]</scope>
    <source>
        <strain evidence="6 7">5J-6</strain>
    </source>
</reference>
<evidence type="ECO:0000256" key="4">
    <source>
        <dbReference type="SAM" id="SignalP"/>
    </source>
</evidence>
<dbReference type="GO" id="GO:0043190">
    <property type="term" value="C:ATP-binding cassette (ABC) transporter complex"/>
    <property type="evidence" value="ECO:0007669"/>
    <property type="project" value="InterPro"/>
</dbReference>
<dbReference type="Proteomes" id="UP000481087">
    <property type="component" value="Unassembled WGS sequence"/>
</dbReference>
<evidence type="ECO:0000256" key="2">
    <source>
        <dbReference type="ARBA" id="ARBA00022448"/>
    </source>
</evidence>
<name>A0A6L8UUT0_9BACL</name>
<dbReference type="SUPFAM" id="SSF53850">
    <property type="entry name" value="Periplasmic binding protein-like II"/>
    <property type="match status" value="1"/>
</dbReference>
<evidence type="ECO:0000313" key="7">
    <source>
        <dbReference type="Proteomes" id="UP000481087"/>
    </source>
</evidence>
<dbReference type="InterPro" id="IPR030678">
    <property type="entry name" value="Peptide/Ni-bd"/>
</dbReference>
<organism evidence="6 7">
    <name type="scientific">Paenibacillus silvestris</name>
    <dbReference type="NCBI Taxonomy" id="2606219"/>
    <lineage>
        <taxon>Bacteria</taxon>
        <taxon>Bacillati</taxon>
        <taxon>Bacillota</taxon>
        <taxon>Bacilli</taxon>
        <taxon>Bacillales</taxon>
        <taxon>Paenibacillaceae</taxon>
        <taxon>Paenibacillus</taxon>
    </lineage>
</organism>
<dbReference type="GO" id="GO:0042597">
    <property type="term" value="C:periplasmic space"/>
    <property type="evidence" value="ECO:0007669"/>
    <property type="project" value="UniProtKB-ARBA"/>
</dbReference>
<evidence type="ECO:0000313" key="6">
    <source>
        <dbReference type="EMBL" id="MZQ80880.1"/>
    </source>
</evidence>
<dbReference type="PANTHER" id="PTHR30290">
    <property type="entry name" value="PERIPLASMIC BINDING COMPONENT OF ABC TRANSPORTER"/>
    <property type="match status" value="1"/>
</dbReference>
<dbReference type="CDD" id="cd08499">
    <property type="entry name" value="PBP2_Ylib_like"/>
    <property type="match status" value="1"/>
</dbReference>
<dbReference type="PIRSF" id="PIRSF002741">
    <property type="entry name" value="MppA"/>
    <property type="match status" value="1"/>
</dbReference>
<evidence type="ECO:0000256" key="1">
    <source>
        <dbReference type="ARBA" id="ARBA00005695"/>
    </source>
</evidence>
<proteinExistence type="inferred from homology"/>
<comment type="caution">
    <text evidence="6">The sequence shown here is derived from an EMBL/GenBank/DDBJ whole genome shotgun (WGS) entry which is preliminary data.</text>
</comment>
<comment type="similarity">
    <text evidence="1">Belongs to the bacterial solute-binding protein 5 family.</text>
</comment>
<dbReference type="InterPro" id="IPR000914">
    <property type="entry name" value="SBP_5_dom"/>
</dbReference>
<protein>
    <submittedName>
        <fullName evidence="6">Glutathione ABC transporter substrate-binding protein</fullName>
    </submittedName>
</protein>
<gene>
    <name evidence="6" type="ORF">GQF01_01835</name>
</gene>
<dbReference type="GO" id="GO:0015833">
    <property type="term" value="P:peptide transport"/>
    <property type="evidence" value="ECO:0007669"/>
    <property type="project" value="TreeGrafter"/>
</dbReference>
<keyword evidence="2" id="KW-0813">Transport</keyword>
<dbReference type="Pfam" id="PF00496">
    <property type="entry name" value="SBP_bac_5"/>
    <property type="match status" value="1"/>
</dbReference>
<evidence type="ECO:0000256" key="3">
    <source>
        <dbReference type="ARBA" id="ARBA00022729"/>
    </source>
</evidence>
<sequence length="522" mass="57284">MKRKLILGGFLAISLAGMSVLAGCSSSPDSTTDTGKATGASQAGGTLTIARKADANNLDPQFITNIPSANYIYGKVYEGLLMTDKNMEYKPALASEWKQVDDLTWEFKLRQGVKFHDGTPFTAEAVKKTMERALDPKVNSPRASNFAMVKEVKAVDDYTVQFILSYPYAPILSILASTEGSILSPKAIAEQADKLSKNPIGTGPFKFQSWTPGQEMVLVKNDSYWGEIPKVDKVVYKVVPEDTTRVAMVESGEVQISDQLPVTELDRVKNSTSMTLARTEGLGVEYIGFNVKKKPFDDARVRQAFAYAIEKDSIIKGVYNGVGSKAISALSPKMIGFNPNLAEYTYNINKAKELLAEAGFPNGFKTSIVTDDRKERINLAEVVQSQLKGIGIDLEIKVMEYGAYLDITGKGEHNLFIGGWGNATGDADYNQYNVFHSASHGSKGNLAFYTNAEVDKLIEDGRREKDVEKRKAIYAKAQDIEMKESPLIPIRTIDHVAVTAKNVKGFTLNPIGYLMLNDVTVK</sequence>
<dbReference type="Gene3D" id="3.40.190.10">
    <property type="entry name" value="Periplasmic binding protein-like II"/>
    <property type="match status" value="1"/>
</dbReference>
<dbReference type="Gene3D" id="3.10.105.10">
    <property type="entry name" value="Dipeptide-binding Protein, Domain 3"/>
    <property type="match status" value="1"/>
</dbReference>
<dbReference type="GO" id="GO:1904680">
    <property type="term" value="F:peptide transmembrane transporter activity"/>
    <property type="evidence" value="ECO:0007669"/>
    <property type="project" value="TreeGrafter"/>
</dbReference>
<feature type="signal peptide" evidence="4">
    <location>
        <begin position="1"/>
        <end position="22"/>
    </location>
</feature>